<dbReference type="Pfam" id="PF00515">
    <property type="entry name" value="TPR_1"/>
    <property type="match status" value="1"/>
</dbReference>
<dbReference type="FunFam" id="3.40.30.10:FF:000211">
    <property type="entry name" value="TPR repeat-containing thioredoxin TTL4"/>
    <property type="match status" value="1"/>
</dbReference>
<proteinExistence type="predicted"/>
<dbReference type="InterPro" id="IPR013766">
    <property type="entry name" value="Thioredoxin_domain"/>
</dbReference>
<dbReference type="InterPro" id="IPR011990">
    <property type="entry name" value="TPR-like_helical_dom_sf"/>
</dbReference>
<feature type="repeat" description="TPR" evidence="3">
    <location>
        <begin position="230"/>
        <end position="263"/>
    </location>
</feature>
<dbReference type="Proteomes" id="UP000467841">
    <property type="component" value="Unassembled WGS sequence"/>
</dbReference>
<evidence type="ECO:0000256" key="3">
    <source>
        <dbReference type="PROSITE-ProRule" id="PRU00339"/>
    </source>
</evidence>
<dbReference type="InterPro" id="IPR036249">
    <property type="entry name" value="Thioredoxin-like_sf"/>
</dbReference>
<dbReference type="Gene3D" id="3.40.30.10">
    <property type="entry name" value="Glutaredoxin"/>
    <property type="match status" value="1"/>
</dbReference>
<dbReference type="OrthoDB" id="2121326at2759"/>
<dbReference type="PANTHER" id="PTHR46050:SF3">
    <property type="entry name" value="TPR REPEAT-CONTAINING THIOREDOXIN TTL1"/>
    <property type="match status" value="1"/>
</dbReference>
<reference evidence="6" key="1">
    <citation type="submission" date="2020-01" db="EMBL/GenBank/DDBJ databases">
        <authorList>
            <person name="Mishra B."/>
        </authorList>
    </citation>
    <scope>NUCLEOTIDE SEQUENCE [LARGE SCALE GENOMIC DNA]</scope>
</reference>
<dbReference type="Pfam" id="PF00085">
    <property type="entry name" value="Thioredoxin"/>
    <property type="match status" value="1"/>
</dbReference>
<evidence type="ECO:0000313" key="7">
    <source>
        <dbReference type="Proteomes" id="UP000467841"/>
    </source>
</evidence>
<evidence type="ECO:0000259" key="5">
    <source>
        <dbReference type="Pfam" id="PF00085"/>
    </source>
</evidence>
<evidence type="ECO:0000256" key="1">
    <source>
        <dbReference type="ARBA" id="ARBA00022737"/>
    </source>
</evidence>
<feature type="compositionally biased region" description="Low complexity" evidence="4">
    <location>
        <begin position="111"/>
        <end position="134"/>
    </location>
</feature>
<evidence type="ECO:0000256" key="4">
    <source>
        <dbReference type="SAM" id="MobiDB-lite"/>
    </source>
</evidence>
<feature type="compositionally biased region" description="Gly residues" evidence="4">
    <location>
        <begin position="163"/>
        <end position="179"/>
    </location>
</feature>
<dbReference type="SUPFAM" id="SSF52833">
    <property type="entry name" value="Thioredoxin-like"/>
    <property type="match status" value="1"/>
</dbReference>
<evidence type="ECO:0000313" key="6">
    <source>
        <dbReference type="EMBL" id="CAA7013844.1"/>
    </source>
</evidence>
<dbReference type="SUPFAM" id="SSF48452">
    <property type="entry name" value="TPR-like"/>
    <property type="match status" value="1"/>
</dbReference>
<dbReference type="GO" id="GO:0006950">
    <property type="term" value="P:response to stress"/>
    <property type="evidence" value="ECO:0007669"/>
    <property type="project" value="UniProtKB-ARBA"/>
</dbReference>
<keyword evidence="7" id="KW-1185">Reference proteome</keyword>
<dbReference type="Pfam" id="PF13414">
    <property type="entry name" value="TPR_11"/>
    <property type="match status" value="1"/>
</dbReference>
<dbReference type="Pfam" id="PF13181">
    <property type="entry name" value="TPR_8"/>
    <property type="match status" value="1"/>
</dbReference>
<sequence length="702" mass="76142">MSQSGKPNPESDTLADRLRDSLTTEVNKPDFRELDLGSPVSPLRYQPRGLTTTTTTTTTSSSSSSSSGSVTGRIRHAPVIGRSDSVRGSQSGSSGNLRTTSQSRSDSGTTSNSQPLVSSASQSSATSPATAANVLPTGNICPSGKIQITGMTQSRSRSDVLGSGTGTYGHGSIMRGGGSSISPAKPTTTTGLGSPRHVSSSSPVTVGGGSSSPVAAAENLWRRAVLGSDAEEVKRVGNEMYRKGLFNEALKCYDRAIALSPANAAYRSNRAAALTGLARIGEAVKECEDAVRSDPNYARAHHRLALLLIRLGEVNSARKHLCFLGKASDHMELKKLEAVEKHTSKCGNARKVGDWKAVLMEVDAAIVSGADFSPHLGMCKVEALLKLHRLEDAQSKLLEVPKVEPFPVSCSQARFCGMVFEAYTYFVKAQMDMALGRFENAVISAEKASQIDPRSNEVAMLHNTVTVVARARVRGNDLYKSERYTEASSAYSEGLRLDPCNAILYCNRAACWFKLGMWERSIEDCNQALRFQPSYTKPLLRRAALNCKMERWGAAVSDYEALRRELPNDKEVAESLFHAQVALKKSRGEEVSNMEFGGEVEEVYSREQFKAAMNLPGVSVIHFSTASDHQCKQISPFVDSLCTRYPSIHFLKVDIDKCPSIGNAENVRVVPTVKIYKNGTRVKEIVCPSREVLEYSVRHYSG</sequence>
<dbReference type="CDD" id="cd02947">
    <property type="entry name" value="TRX_family"/>
    <property type="match status" value="1"/>
</dbReference>
<dbReference type="PANTHER" id="PTHR46050">
    <property type="entry name" value="TPR REPEAT-CONTAINING THIOREDOXIN"/>
    <property type="match status" value="1"/>
</dbReference>
<accession>A0A6D2HE83</accession>
<feature type="compositionally biased region" description="Low complexity" evidence="4">
    <location>
        <begin position="51"/>
        <end position="69"/>
    </location>
</feature>
<feature type="compositionally biased region" description="Basic and acidic residues" evidence="4">
    <location>
        <begin position="14"/>
        <end position="35"/>
    </location>
</feature>
<dbReference type="InterPro" id="IPR019734">
    <property type="entry name" value="TPR_rpt"/>
</dbReference>
<dbReference type="SMART" id="SM00028">
    <property type="entry name" value="TPR"/>
    <property type="match status" value="6"/>
</dbReference>
<dbReference type="GO" id="GO:0005737">
    <property type="term" value="C:cytoplasm"/>
    <property type="evidence" value="ECO:0007669"/>
    <property type="project" value="TreeGrafter"/>
</dbReference>
<protein>
    <recommendedName>
        <fullName evidence="5">Thioredoxin domain-containing protein</fullName>
    </recommendedName>
</protein>
<feature type="compositionally biased region" description="Low complexity" evidence="4">
    <location>
        <begin position="81"/>
        <end position="95"/>
    </location>
</feature>
<name>A0A6D2HE83_9BRAS</name>
<keyword evidence="2 3" id="KW-0802">TPR repeat</keyword>
<feature type="region of interest" description="Disordered" evidence="4">
    <location>
        <begin position="1"/>
        <end position="212"/>
    </location>
</feature>
<keyword evidence="1" id="KW-0677">Repeat</keyword>
<organism evidence="6 7">
    <name type="scientific">Microthlaspi erraticum</name>
    <dbReference type="NCBI Taxonomy" id="1685480"/>
    <lineage>
        <taxon>Eukaryota</taxon>
        <taxon>Viridiplantae</taxon>
        <taxon>Streptophyta</taxon>
        <taxon>Embryophyta</taxon>
        <taxon>Tracheophyta</taxon>
        <taxon>Spermatophyta</taxon>
        <taxon>Magnoliopsida</taxon>
        <taxon>eudicotyledons</taxon>
        <taxon>Gunneridae</taxon>
        <taxon>Pentapetalae</taxon>
        <taxon>rosids</taxon>
        <taxon>malvids</taxon>
        <taxon>Brassicales</taxon>
        <taxon>Brassicaceae</taxon>
        <taxon>Coluteocarpeae</taxon>
        <taxon>Microthlaspi</taxon>
    </lineage>
</organism>
<evidence type="ECO:0000256" key="2">
    <source>
        <dbReference type="ARBA" id="ARBA00022803"/>
    </source>
</evidence>
<feature type="domain" description="Thioredoxin" evidence="5">
    <location>
        <begin position="605"/>
        <end position="689"/>
    </location>
</feature>
<feature type="compositionally biased region" description="Polar residues" evidence="4">
    <location>
        <begin position="96"/>
        <end position="110"/>
    </location>
</feature>
<comment type="caution">
    <text evidence="6">The sequence shown here is derived from an EMBL/GenBank/DDBJ whole genome shotgun (WGS) entry which is preliminary data.</text>
</comment>
<dbReference type="AlphaFoldDB" id="A0A6D2HE83"/>
<dbReference type="EMBL" id="CACVBM020000066">
    <property type="protein sequence ID" value="CAA7013844.1"/>
    <property type="molecule type" value="Genomic_DNA"/>
</dbReference>
<dbReference type="InterPro" id="IPR044534">
    <property type="entry name" value="TTL1-4"/>
</dbReference>
<dbReference type="PROSITE" id="PS50005">
    <property type="entry name" value="TPR"/>
    <property type="match status" value="1"/>
</dbReference>
<gene>
    <name evidence="6" type="ORF">MERR_LOCUS1078</name>
</gene>
<dbReference type="Gene3D" id="1.25.40.10">
    <property type="entry name" value="Tetratricopeptide repeat domain"/>
    <property type="match status" value="1"/>
</dbReference>